<gene>
    <name evidence="2" type="ORF">TTRE_0000134701</name>
</gene>
<feature type="coiled-coil region" evidence="1">
    <location>
        <begin position="263"/>
        <end position="290"/>
    </location>
</feature>
<sequence length="551" mass="65271">MKEYDECMDECRVKEQRSFDMLKEIEKKSDYWKNFNEVKKGMTVKDALIYWKEIRGEFKLLEEANHNMRDELRKRIHKAERVCKEGKCKELQKKLVAGTNPDAFIDLMKEHDKCMEECRATEKRSFSLLSEIDKKADYWKNFNEVKSEMSLEDALVYWTEIQDEFKLLQENEQEFERIERILKPSEADKNMRTELEDQIKKGKKKCSEGPCPEDVIKKEKWAQAVLEEIEKKSDFWQNMKEVRELMSTLDALVYWTEIRDEFIELEKAKLRLTKEEIEQKEELDARIREQDRICKTGECADFRKAILGAQKAKDRVSAADSFFNCMKKCKSVVDQDAEKLEKLHEREDYYKNMEEVREQVSVIAAVQYYDEIKLDIEAAKALLDDQQELALRQELDAHDRDASTYCLLKECASTQPTRYSSTSKPETRTEFKACVHQCKKKALTLTKEELELKKRLENKVAEASIKCQKTKCADQKKQIKDLGFQQLDFKKTDAYFKCLDVCKESVKGLQAKIDQLHSRQQYWINLHSIKDEMSLQHALIYWVEIENDVVF</sequence>
<keyword evidence="3" id="KW-1185">Reference proteome</keyword>
<reference evidence="2" key="1">
    <citation type="submission" date="2014-01" db="EMBL/GenBank/DDBJ databases">
        <authorList>
            <person name="Aslett M."/>
        </authorList>
    </citation>
    <scope>NUCLEOTIDE SEQUENCE</scope>
</reference>
<dbReference type="Proteomes" id="UP000030665">
    <property type="component" value="Unassembled WGS sequence"/>
</dbReference>
<dbReference type="OrthoDB" id="10444954at2759"/>
<feature type="coiled-coil region" evidence="1">
    <location>
        <begin position="446"/>
        <end position="473"/>
    </location>
</feature>
<dbReference type="EMBL" id="HG805840">
    <property type="protein sequence ID" value="CDW53084.1"/>
    <property type="molecule type" value="Genomic_DNA"/>
</dbReference>
<evidence type="ECO:0000313" key="3">
    <source>
        <dbReference type="Proteomes" id="UP000030665"/>
    </source>
</evidence>
<name>A0A077YZ92_TRITR</name>
<evidence type="ECO:0000256" key="1">
    <source>
        <dbReference type="SAM" id="Coils"/>
    </source>
</evidence>
<proteinExistence type="predicted"/>
<accession>A0A077YZ92</accession>
<keyword evidence="1" id="KW-0175">Coiled coil</keyword>
<reference evidence="2" key="2">
    <citation type="submission" date="2014-03" db="EMBL/GenBank/DDBJ databases">
        <title>The whipworm genome and dual-species transcriptomics of an intimate host-pathogen interaction.</title>
        <authorList>
            <person name="Foth B.J."/>
            <person name="Tsai I.J."/>
            <person name="Reid A.J."/>
            <person name="Bancroft A.J."/>
            <person name="Nichol S."/>
            <person name="Tracey A."/>
            <person name="Holroyd N."/>
            <person name="Cotton J.A."/>
            <person name="Stanley E.J."/>
            <person name="Zarowiecki M."/>
            <person name="Liu J.Z."/>
            <person name="Huckvale T."/>
            <person name="Cooper P.J."/>
            <person name="Grencis R.K."/>
            <person name="Berriman M."/>
        </authorList>
    </citation>
    <scope>NUCLEOTIDE SEQUENCE [LARGE SCALE GENOMIC DNA]</scope>
</reference>
<evidence type="ECO:0000313" key="2">
    <source>
        <dbReference type="EMBL" id="CDW53084.1"/>
    </source>
</evidence>
<organism evidence="2 3">
    <name type="scientific">Trichuris trichiura</name>
    <name type="common">Whipworm</name>
    <name type="synonym">Trichocephalus trichiurus</name>
    <dbReference type="NCBI Taxonomy" id="36087"/>
    <lineage>
        <taxon>Eukaryota</taxon>
        <taxon>Metazoa</taxon>
        <taxon>Ecdysozoa</taxon>
        <taxon>Nematoda</taxon>
        <taxon>Enoplea</taxon>
        <taxon>Dorylaimia</taxon>
        <taxon>Trichinellida</taxon>
        <taxon>Trichuridae</taxon>
        <taxon>Trichuris</taxon>
    </lineage>
</organism>
<protein>
    <submittedName>
        <fullName evidence="2">Uncharacterized protein</fullName>
    </submittedName>
</protein>
<dbReference type="AlphaFoldDB" id="A0A077YZ92"/>